<dbReference type="InterPro" id="IPR011009">
    <property type="entry name" value="Kinase-like_dom_sf"/>
</dbReference>
<dbReference type="VEuPathDB" id="VectorBase:PPAI001276"/>
<keyword evidence="3" id="KW-1185">Reference proteome</keyword>
<dbReference type="PANTHER" id="PTHR11012:SF19">
    <property type="entry name" value="CHK KINASE-LIKE DOMAIN-CONTAINING PROTEIN"/>
    <property type="match status" value="1"/>
</dbReference>
<feature type="domain" description="CHK kinase-like" evidence="1">
    <location>
        <begin position="129"/>
        <end position="321"/>
    </location>
</feature>
<dbReference type="InterPro" id="IPR015897">
    <property type="entry name" value="CHK_kinase-like"/>
</dbReference>
<name>A0A1B0D1Q3_PHLPP</name>
<dbReference type="EnsemblMetazoa" id="PPAI001276-RA">
    <property type="protein sequence ID" value="PPAI001276-PA"/>
    <property type="gene ID" value="PPAI001276"/>
</dbReference>
<dbReference type="EMBL" id="AJVK01022233">
    <property type="status" value="NOT_ANNOTATED_CDS"/>
    <property type="molecule type" value="Genomic_DNA"/>
</dbReference>
<sequence length="344" mass="39707">MNPEYPIYEWVNKDLCTKILNAYTKNSCKINNLDIQYATNKGDNFTSALFRIKVAYTKDSCSQEQQLQFILKTPIEADVIDTVSAEFNIFTRESTIYGSILEKCYELLKEKGDTTIFGPRALYVEEKLLAMEDLTIQNYCLLGRAKKLNHHQCHLVLNKVARWHATTAVLFQKSPELFEKHHVPNFSEDTQHLHLIYGNLLQAAMKRNRGAPELKNFSNKLAAFTSEFVPKLMKVFTRDDKSFTVLNHGDLWSNNMLFKRNEKENRTDDVLLVDFQEGFYGSPGIDLNFFLYTSVEIDLLLNNYDDLLAHYHDELLKTLKLLGYIGKLPTLSDIQNEVVSKGDH</sequence>
<dbReference type="Proteomes" id="UP000092462">
    <property type="component" value="Unassembled WGS sequence"/>
</dbReference>
<evidence type="ECO:0000313" key="2">
    <source>
        <dbReference type="EnsemblMetazoa" id="PPAI001276-PA"/>
    </source>
</evidence>
<organism evidence="2 3">
    <name type="scientific">Phlebotomus papatasi</name>
    <name type="common">Sandfly</name>
    <dbReference type="NCBI Taxonomy" id="29031"/>
    <lineage>
        <taxon>Eukaryota</taxon>
        <taxon>Metazoa</taxon>
        <taxon>Ecdysozoa</taxon>
        <taxon>Arthropoda</taxon>
        <taxon>Hexapoda</taxon>
        <taxon>Insecta</taxon>
        <taxon>Pterygota</taxon>
        <taxon>Neoptera</taxon>
        <taxon>Endopterygota</taxon>
        <taxon>Diptera</taxon>
        <taxon>Nematocera</taxon>
        <taxon>Psychodoidea</taxon>
        <taxon>Psychodidae</taxon>
        <taxon>Phlebotomus</taxon>
        <taxon>Phlebotomus</taxon>
    </lineage>
</organism>
<dbReference type="SUPFAM" id="SSF56112">
    <property type="entry name" value="Protein kinase-like (PK-like)"/>
    <property type="match status" value="1"/>
</dbReference>
<protein>
    <recommendedName>
        <fullName evidence="1">CHK kinase-like domain-containing protein</fullName>
    </recommendedName>
</protein>
<dbReference type="Pfam" id="PF02958">
    <property type="entry name" value="EcKL"/>
    <property type="match status" value="1"/>
</dbReference>
<reference evidence="2" key="1">
    <citation type="submission" date="2022-08" db="UniProtKB">
        <authorList>
            <consortium name="EnsemblMetazoa"/>
        </authorList>
    </citation>
    <scope>IDENTIFICATION</scope>
    <source>
        <strain evidence="2">Israel</strain>
    </source>
</reference>
<evidence type="ECO:0000313" key="3">
    <source>
        <dbReference type="Proteomes" id="UP000092462"/>
    </source>
</evidence>
<evidence type="ECO:0000259" key="1">
    <source>
        <dbReference type="SMART" id="SM00587"/>
    </source>
</evidence>
<dbReference type="InterPro" id="IPR004119">
    <property type="entry name" value="EcKL"/>
</dbReference>
<proteinExistence type="predicted"/>
<accession>A0A1B0D1Q3</accession>
<dbReference type="VEuPathDB" id="VectorBase:PPAPM1_010118"/>
<dbReference type="SMART" id="SM00587">
    <property type="entry name" value="CHK"/>
    <property type="match status" value="1"/>
</dbReference>
<dbReference type="Gene3D" id="3.90.1200.10">
    <property type="match status" value="1"/>
</dbReference>
<dbReference type="PANTHER" id="PTHR11012">
    <property type="entry name" value="PROTEIN KINASE-LIKE DOMAIN-CONTAINING"/>
    <property type="match status" value="1"/>
</dbReference>
<dbReference type="AlphaFoldDB" id="A0A1B0D1Q3"/>